<evidence type="ECO:0000256" key="4">
    <source>
        <dbReference type="PROSITE-ProRule" id="PRU00175"/>
    </source>
</evidence>
<feature type="compositionally biased region" description="Polar residues" evidence="5">
    <location>
        <begin position="218"/>
        <end position="238"/>
    </location>
</feature>
<feature type="compositionally biased region" description="Polar residues" evidence="5">
    <location>
        <begin position="713"/>
        <end position="723"/>
    </location>
</feature>
<gene>
    <name evidence="8" type="ORF">J4Q44_G00167940</name>
</gene>
<evidence type="ECO:0000313" key="8">
    <source>
        <dbReference type="EMBL" id="KAK6313447.1"/>
    </source>
</evidence>
<evidence type="ECO:0008006" key="10">
    <source>
        <dbReference type="Google" id="ProtNLM"/>
    </source>
</evidence>
<dbReference type="InterPro" id="IPR036397">
    <property type="entry name" value="RNaseH_sf"/>
</dbReference>
<dbReference type="GO" id="GO:0008270">
    <property type="term" value="F:zinc ion binding"/>
    <property type="evidence" value="ECO:0007669"/>
    <property type="project" value="UniProtKB-KW"/>
</dbReference>
<dbReference type="GO" id="GO:0000209">
    <property type="term" value="P:protein polyubiquitination"/>
    <property type="evidence" value="ECO:0007669"/>
    <property type="project" value="TreeGrafter"/>
</dbReference>
<dbReference type="Pfam" id="PF19318">
    <property type="entry name" value="DUF5918"/>
    <property type="match status" value="1"/>
</dbReference>
<feature type="region of interest" description="Disordered" evidence="5">
    <location>
        <begin position="216"/>
        <end position="238"/>
    </location>
</feature>
<dbReference type="GO" id="GO:0031625">
    <property type="term" value="F:ubiquitin protein ligase binding"/>
    <property type="evidence" value="ECO:0007669"/>
    <property type="project" value="TreeGrafter"/>
</dbReference>
<dbReference type="GO" id="GO:0034450">
    <property type="term" value="F:ubiquitin-ubiquitin ligase activity"/>
    <property type="evidence" value="ECO:0007669"/>
    <property type="project" value="TreeGrafter"/>
</dbReference>
<feature type="domain" description="U-box" evidence="7">
    <location>
        <begin position="376"/>
        <end position="456"/>
    </location>
</feature>
<dbReference type="CDD" id="cd16660">
    <property type="entry name" value="RING-Ubox_RNF37"/>
    <property type="match status" value="1"/>
</dbReference>
<feature type="compositionally biased region" description="Polar residues" evidence="5">
    <location>
        <begin position="500"/>
        <end position="545"/>
    </location>
</feature>
<feature type="compositionally biased region" description="Basic and acidic residues" evidence="5">
    <location>
        <begin position="611"/>
        <end position="624"/>
    </location>
</feature>
<evidence type="ECO:0000256" key="3">
    <source>
        <dbReference type="ARBA" id="ARBA00022833"/>
    </source>
</evidence>
<feature type="compositionally biased region" description="Polar residues" evidence="5">
    <location>
        <begin position="625"/>
        <end position="640"/>
    </location>
</feature>
<dbReference type="InterPro" id="IPR003613">
    <property type="entry name" value="Ubox_domain"/>
</dbReference>
<dbReference type="GO" id="GO:0005634">
    <property type="term" value="C:nucleus"/>
    <property type="evidence" value="ECO:0007669"/>
    <property type="project" value="TreeGrafter"/>
</dbReference>
<evidence type="ECO:0000256" key="5">
    <source>
        <dbReference type="SAM" id="MobiDB-lite"/>
    </source>
</evidence>
<dbReference type="SUPFAM" id="SSF57850">
    <property type="entry name" value="RING/U-box"/>
    <property type="match status" value="2"/>
</dbReference>
<dbReference type="PANTHER" id="PTHR13492">
    <property type="entry name" value="RING FINGER PROTEIN 37"/>
    <property type="match status" value="1"/>
</dbReference>
<dbReference type="EMBL" id="JAGTTL010000014">
    <property type="protein sequence ID" value="KAK6313447.1"/>
    <property type="molecule type" value="Genomic_DNA"/>
</dbReference>
<dbReference type="InterPro" id="IPR039847">
    <property type="entry name" value="Ubox5"/>
</dbReference>
<dbReference type="InterPro" id="IPR017907">
    <property type="entry name" value="Znf_RING_CS"/>
</dbReference>
<organism evidence="8 9">
    <name type="scientific">Coregonus suidteri</name>
    <dbReference type="NCBI Taxonomy" id="861788"/>
    <lineage>
        <taxon>Eukaryota</taxon>
        <taxon>Metazoa</taxon>
        <taxon>Chordata</taxon>
        <taxon>Craniata</taxon>
        <taxon>Vertebrata</taxon>
        <taxon>Euteleostomi</taxon>
        <taxon>Actinopterygii</taxon>
        <taxon>Neopterygii</taxon>
        <taxon>Teleostei</taxon>
        <taxon>Protacanthopterygii</taxon>
        <taxon>Salmoniformes</taxon>
        <taxon>Salmonidae</taxon>
        <taxon>Coregoninae</taxon>
        <taxon>Coregonus</taxon>
    </lineage>
</organism>
<evidence type="ECO:0000256" key="1">
    <source>
        <dbReference type="ARBA" id="ARBA00022723"/>
    </source>
</evidence>
<dbReference type="GO" id="GO:0003676">
    <property type="term" value="F:nucleic acid binding"/>
    <property type="evidence" value="ECO:0007669"/>
    <property type="project" value="InterPro"/>
</dbReference>
<feature type="region of interest" description="Disordered" evidence="5">
    <location>
        <begin position="713"/>
        <end position="732"/>
    </location>
</feature>
<keyword evidence="2 4" id="KW-0863">Zinc-finger</keyword>
<dbReference type="CDD" id="cd16537">
    <property type="entry name" value="RING-HC_RNF37"/>
    <property type="match status" value="1"/>
</dbReference>
<keyword evidence="3" id="KW-0862">Zinc</keyword>
<name>A0AAN8R515_9TELE</name>
<feature type="domain" description="RING-type" evidence="6">
    <location>
        <begin position="761"/>
        <end position="813"/>
    </location>
</feature>
<dbReference type="InterPro" id="IPR039925">
    <property type="entry name" value="RNF37_RING-Ubox"/>
</dbReference>
<feature type="compositionally biased region" description="Low complexity" evidence="5">
    <location>
        <begin position="601"/>
        <end position="610"/>
    </location>
</feature>
<evidence type="ECO:0000259" key="7">
    <source>
        <dbReference type="PROSITE" id="PS51698"/>
    </source>
</evidence>
<reference evidence="8 9" key="1">
    <citation type="submission" date="2021-04" db="EMBL/GenBank/DDBJ databases">
        <authorList>
            <person name="De Guttry C."/>
            <person name="Zahm M."/>
            <person name="Klopp C."/>
            <person name="Cabau C."/>
            <person name="Louis A."/>
            <person name="Berthelot C."/>
            <person name="Parey E."/>
            <person name="Roest Crollius H."/>
            <person name="Montfort J."/>
            <person name="Robinson-Rechavi M."/>
            <person name="Bucao C."/>
            <person name="Bouchez O."/>
            <person name="Gislard M."/>
            <person name="Lluch J."/>
            <person name="Milhes M."/>
            <person name="Lampietro C."/>
            <person name="Lopez Roques C."/>
            <person name="Donnadieu C."/>
            <person name="Braasch I."/>
            <person name="Desvignes T."/>
            <person name="Postlethwait J."/>
            <person name="Bobe J."/>
            <person name="Wedekind C."/>
            <person name="Guiguen Y."/>
        </authorList>
    </citation>
    <scope>NUCLEOTIDE SEQUENCE [LARGE SCALE GENOMIC DNA]</scope>
    <source>
        <strain evidence="8">Cs_M1</strain>
        <tissue evidence="8">Blood</tissue>
    </source>
</reference>
<dbReference type="Pfam" id="PF13358">
    <property type="entry name" value="DDE_3"/>
    <property type="match status" value="1"/>
</dbReference>
<dbReference type="PROSITE" id="PS00518">
    <property type="entry name" value="ZF_RING_1"/>
    <property type="match status" value="1"/>
</dbReference>
<feature type="region of interest" description="Disordered" evidence="5">
    <location>
        <begin position="594"/>
        <end position="693"/>
    </location>
</feature>
<keyword evidence="9" id="KW-1185">Reference proteome</keyword>
<keyword evidence="1" id="KW-0479">Metal-binding</keyword>
<dbReference type="PROSITE" id="PS50089">
    <property type="entry name" value="ZF_RING_2"/>
    <property type="match status" value="1"/>
</dbReference>
<dbReference type="AlphaFoldDB" id="A0AAN8R515"/>
<dbReference type="Pfam" id="PF04564">
    <property type="entry name" value="U-box"/>
    <property type="match status" value="1"/>
</dbReference>
<comment type="caution">
    <text evidence="8">The sequence shown here is derived from an EMBL/GenBank/DDBJ whole genome shotgun (WGS) entry which is preliminary data.</text>
</comment>
<dbReference type="Gene3D" id="3.30.40.10">
    <property type="entry name" value="Zinc/RING finger domain, C3HC4 (zinc finger)"/>
    <property type="match status" value="1"/>
</dbReference>
<dbReference type="InterPro" id="IPR001841">
    <property type="entry name" value="Znf_RING"/>
</dbReference>
<dbReference type="PANTHER" id="PTHR13492:SF2">
    <property type="entry name" value="RING FINGER PROTEIN 37"/>
    <property type="match status" value="1"/>
</dbReference>
<dbReference type="FunFam" id="3.30.40.10:FF:000163">
    <property type="entry name" value="Putative ring finger protein 37"/>
    <property type="match status" value="1"/>
</dbReference>
<dbReference type="Gene3D" id="3.30.420.10">
    <property type="entry name" value="Ribonuclease H-like superfamily/Ribonuclease H"/>
    <property type="match status" value="1"/>
</dbReference>
<sequence length="826" mass="91410">MGRGWVFQHDNDPKHTARATKEWLRKKHLKVLEWPSQSPDLNPIENLWRELKVRIAQRQPRNLKDLEKQEARKCETMVVNLCLPHFKTTIQCDKLCADGYDVTNLLSADPAVRRRGFKLEYFLRPPVQVTLQFGFQVEVCRVDVELWPWGMDRGQACKRLEISTSSDPPLPHNHSLEQGQSQAQPGQDKGQQWDQAKAQFKGHQWSLQAQQWSLQGQEKSQQWTQRGQTQSHTDTSQGDFRLVGRCELREEIHVSFSHPCFRPRPPFPSLPPPPREGCRQEELWSRGPLSLGSVKQLRVSVPYGAGASAMGLKALAVWGLPSRCCPPEEVERVRIAHENASLRPAPQLSHLASAQTSPVIQPQPLSQTTTPTSLLQVPEEFLDPLTQEVMLLPMLLPSGVSVDSSTLEEYQRREATWGRVPNDPFTGVPFIPEAQALPNPHLKSRIDRFLLQTGLEVREGMVGRQVQGENPHTSRLIPPQRTGDSGAPAVTNAAAAIESANHQGALSRNSGTLTQTTQKRAESVNTERSLSTQHRGTGAFNNRVKNGNGKDRCAGKVGRKEGVVDRVSSQDGGPDLGTRRKRELEVWATLIRSKGKGEPTAAKAASASAGHAKELLPDSKRLRTDTNSTISTATVPSGSSHEQRLSASLDHEQRSSASLDHEQRSSASLDHEQRLSASLDHEQRSSASLDHEQRLSASLDQALLSALQGRPSFTSYTSQTPQVQHKHTDTPADTPTAFPISLLPPLLSPLPYLSLPGENRCGSCSCSLSVYSTSPSAYRLPCGHFLCRPCLHRKPRPLVTTAMPNHILCPTCNSPASSSDITRVHH</sequence>
<evidence type="ECO:0000256" key="2">
    <source>
        <dbReference type="ARBA" id="ARBA00022771"/>
    </source>
</evidence>
<dbReference type="SMART" id="SM00504">
    <property type="entry name" value="Ubox"/>
    <property type="match status" value="1"/>
</dbReference>
<feature type="region of interest" description="Disordered" evidence="5">
    <location>
        <begin position="465"/>
        <end position="487"/>
    </location>
</feature>
<feature type="compositionally biased region" description="Basic and acidic residues" evidence="5">
    <location>
        <begin position="641"/>
        <end position="693"/>
    </location>
</feature>
<evidence type="ECO:0000313" key="9">
    <source>
        <dbReference type="Proteomes" id="UP001356427"/>
    </source>
</evidence>
<accession>A0AAN8R515</accession>
<dbReference type="InterPro" id="IPR038717">
    <property type="entry name" value="Tc1-like_DDE_dom"/>
</dbReference>
<protein>
    <recommendedName>
        <fullName evidence="10">RING finger protein 37-like</fullName>
    </recommendedName>
</protein>
<feature type="region of interest" description="Disordered" evidence="5">
    <location>
        <begin position="162"/>
        <end position="200"/>
    </location>
</feature>
<dbReference type="Proteomes" id="UP001356427">
    <property type="component" value="Unassembled WGS sequence"/>
</dbReference>
<dbReference type="InterPro" id="IPR013083">
    <property type="entry name" value="Znf_RING/FYVE/PHD"/>
</dbReference>
<evidence type="ECO:0000259" key="6">
    <source>
        <dbReference type="PROSITE" id="PS50089"/>
    </source>
</evidence>
<feature type="compositionally biased region" description="Basic and acidic residues" evidence="5">
    <location>
        <begin position="548"/>
        <end position="564"/>
    </location>
</feature>
<dbReference type="InterPro" id="IPR045696">
    <property type="entry name" value="Ubox5_N"/>
</dbReference>
<feature type="compositionally biased region" description="Polar residues" evidence="5">
    <location>
        <begin position="176"/>
        <end position="194"/>
    </location>
</feature>
<feature type="region of interest" description="Disordered" evidence="5">
    <location>
        <begin position="499"/>
        <end position="580"/>
    </location>
</feature>
<dbReference type="PROSITE" id="PS51698">
    <property type="entry name" value="U_BOX"/>
    <property type="match status" value="1"/>
</dbReference>
<proteinExistence type="predicted"/>